<dbReference type="InterPro" id="IPR013783">
    <property type="entry name" value="Ig-like_fold"/>
</dbReference>
<dbReference type="Gene3D" id="2.60.40.10">
    <property type="entry name" value="Immunoglobulins"/>
    <property type="match status" value="1"/>
</dbReference>
<dbReference type="Pfam" id="PF24932">
    <property type="entry name" value="UBA_NBR1_C"/>
    <property type="match status" value="2"/>
</dbReference>
<evidence type="ECO:0000259" key="12">
    <source>
        <dbReference type="PROSITE" id="PS51745"/>
    </source>
</evidence>
<dbReference type="GO" id="GO:0015031">
    <property type="term" value="P:protein transport"/>
    <property type="evidence" value="ECO:0007669"/>
    <property type="project" value="UniProtKB-KW"/>
</dbReference>
<keyword evidence="6" id="KW-0862">Zinc</keyword>
<gene>
    <name evidence="13" type="ORF">KI387_016975</name>
</gene>
<name>A0AA38GG92_TAXCH</name>
<evidence type="ECO:0008006" key="15">
    <source>
        <dbReference type="Google" id="ProtNLM"/>
    </source>
</evidence>
<dbReference type="FunFam" id="1.10.8.10:FF:000085">
    <property type="entry name" value="protein NBR1 homolog"/>
    <property type="match status" value="1"/>
</dbReference>
<evidence type="ECO:0000256" key="5">
    <source>
        <dbReference type="ARBA" id="ARBA00022771"/>
    </source>
</evidence>
<dbReference type="InterPro" id="IPR000433">
    <property type="entry name" value="Znf_ZZ"/>
</dbReference>
<feature type="region of interest" description="Disordered" evidence="10">
    <location>
        <begin position="172"/>
        <end position="207"/>
    </location>
</feature>
<evidence type="ECO:0000256" key="6">
    <source>
        <dbReference type="ARBA" id="ARBA00022833"/>
    </source>
</evidence>
<keyword evidence="14" id="KW-1185">Reference proteome</keyword>
<comment type="subcellular location">
    <subcellularLocation>
        <location evidence="1">Vacuole</location>
    </subcellularLocation>
</comment>
<dbReference type="Gene3D" id="1.10.8.10">
    <property type="entry name" value="DNA helicase RuvA subunit, C-terminal domain"/>
    <property type="match status" value="2"/>
</dbReference>
<evidence type="ECO:0000256" key="3">
    <source>
        <dbReference type="ARBA" id="ARBA00022554"/>
    </source>
</evidence>
<evidence type="ECO:0000256" key="10">
    <source>
        <dbReference type="SAM" id="MobiDB-lite"/>
    </source>
</evidence>
<dbReference type="PROSITE" id="PS51745">
    <property type="entry name" value="PB1"/>
    <property type="match status" value="1"/>
</dbReference>
<dbReference type="SMART" id="SM00666">
    <property type="entry name" value="PB1"/>
    <property type="match status" value="1"/>
</dbReference>
<feature type="domain" description="PB1" evidence="12">
    <location>
        <begin position="1"/>
        <end position="81"/>
    </location>
</feature>
<dbReference type="Proteomes" id="UP000824469">
    <property type="component" value="Unassembled WGS sequence"/>
</dbReference>
<keyword evidence="2" id="KW-0813">Transport</keyword>
<evidence type="ECO:0000256" key="2">
    <source>
        <dbReference type="ARBA" id="ARBA00022448"/>
    </source>
</evidence>
<feature type="compositionally biased region" description="Low complexity" evidence="10">
    <location>
        <begin position="175"/>
        <end position="188"/>
    </location>
</feature>
<dbReference type="Pfam" id="PF00569">
    <property type="entry name" value="ZZ"/>
    <property type="match status" value="1"/>
</dbReference>
<evidence type="ECO:0000259" key="11">
    <source>
        <dbReference type="PROSITE" id="PS50135"/>
    </source>
</evidence>
<evidence type="ECO:0000256" key="1">
    <source>
        <dbReference type="ARBA" id="ARBA00004116"/>
    </source>
</evidence>
<dbReference type="PANTHER" id="PTHR20930">
    <property type="entry name" value="OVARIAN CARCINOMA ANTIGEN CA125-RELATED"/>
    <property type="match status" value="1"/>
</dbReference>
<feature type="compositionally biased region" description="Polar residues" evidence="10">
    <location>
        <begin position="197"/>
        <end position="206"/>
    </location>
</feature>
<keyword evidence="3" id="KW-0926">Vacuole</keyword>
<dbReference type="PROSITE" id="PS50135">
    <property type="entry name" value="ZF_ZZ_2"/>
    <property type="match status" value="1"/>
</dbReference>
<dbReference type="Gene3D" id="3.30.60.90">
    <property type="match status" value="1"/>
</dbReference>
<proteinExistence type="predicted"/>
<dbReference type="SUPFAM" id="SSF46934">
    <property type="entry name" value="UBA-like"/>
    <property type="match status" value="2"/>
</dbReference>
<dbReference type="InterPro" id="IPR032350">
    <property type="entry name" value="Nbr1_FW"/>
</dbReference>
<keyword evidence="5 9" id="KW-0863">Zinc-finger</keyword>
<dbReference type="InterPro" id="IPR009060">
    <property type="entry name" value="UBA-like_sf"/>
</dbReference>
<dbReference type="SUPFAM" id="SSF54277">
    <property type="entry name" value="CAD &amp; PB1 domains"/>
    <property type="match status" value="1"/>
</dbReference>
<dbReference type="Gene3D" id="3.10.20.90">
    <property type="entry name" value="Phosphatidylinositol 3-kinase Catalytic Subunit, Chain A, domain 1"/>
    <property type="match status" value="1"/>
</dbReference>
<evidence type="ECO:0000313" key="13">
    <source>
        <dbReference type="EMBL" id="KAH9322336.1"/>
    </source>
</evidence>
<evidence type="ECO:0000313" key="14">
    <source>
        <dbReference type="Proteomes" id="UP000824469"/>
    </source>
</evidence>
<feature type="region of interest" description="Disordered" evidence="10">
    <location>
        <begin position="540"/>
        <end position="560"/>
    </location>
</feature>
<dbReference type="SUPFAM" id="SSF57850">
    <property type="entry name" value="RING/U-box"/>
    <property type="match status" value="1"/>
</dbReference>
<dbReference type="EMBL" id="JAHRHJ020000003">
    <property type="protein sequence ID" value="KAH9322336.1"/>
    <property type="molecule type" value="Genomic_DNA"/>
</dbReference>
<sequence>VKYENTLRRFNVYVKEDGSLDLSLDGLRSKICHLFQFNPNAQYVITYADEDNDIVTMADDNDLIDALRQQLNPLRLQVSLTSQNNKPIERHSQSLPSTPRSLSISNEHVHAFNLRSVCSDETLKFLPEPVQKALIKFFEDCPALTSNLVVPDSIQGFIKLASTHLGPVMKSQQEAGATNGTNANNNATSVRNDSEEQGTCNVQSGSYDHAGPSAPPVGDIHDYGLKRNLGVIETVHRVFHKGIQCDSCGMNPIIGPRYKSTVKEDYDLCHSCFSEVGNEDEYTRIDRALYRPPRFSRERYIHGKSPFQKLPCSLPLSCAMPYPCAAAPSAGKLASKVPGKLDCRFVQDVTILDGTQVAPGTPFTKIWRMRNNGTVPWPNHTQLFRVGGDDLGAGNAVNLEIQEQGYPVDEELDAAVDFVAPMQAGRYVSYWRLMAPSGQKFGQRVWVLIQVEAQKEDILPHLMESLLTLKDIDQNNPSQDRTKENEARVDGTGDDKMNLDPQGVLHTELGHFSVVENTEENLPFYPEVFDASMQLQGIDSPTEVQGSSSKNTEAMPSALGASSLSHTKLIPVIDVPAGNIAMPASAPSFQGSEVSLSLGGSVKDAAGIEHTLLHELEDMGFKHKRLNAEVLRKNNYDIQKTLDDLCVADEWDPILEELQEMGFHDTEMNKRLLIKNEGSVKRVVLDLLSAEKDSSAIKSHLSKKAKQS</sequence>
<dbReference type="InterPro" id="IPR043145">
    <property type="entry name" value="Znf_ZZ_sf"/>
</dbReference>
<dbReference type="InterPro" id="IPR053793">
    <property type="entry name" value="PB1-like"/>
</dbReference>
<dbReference type="Pfam" id="PF16158">
    <property type="entry name" value="N_BRCA1_IG"/>
    <property type="match status" value="1"/>
</dbReference>
<feature type="domain" description="ZZ-type" evidence="11">
    <location>
        <begin position="240"/>
        <end position="290"/>
    </location>
</feature>
<dbReference type="GO" id="GO:0008270">
    <property type="term" value="F:zinc ion binding"/>
    <property type="evidence" value="ECO:0007669"/>
    <property type="project" value="UniProtKB-KW"/>
</dbReference>
<protein>
    <recommendedName>
        <fullName evidence="15">NBR1</fullName>
    </recommendedName>
</protein>
<accession>A0AA38GG92</accession>
<feature type="region of interest" description="Disordered" evidence="10">
    <location>
        <begin position="473"/>
        <end position="499"/>
    </location>
</feature>
<dbReference type="InterPro" id="IPR000270">
    <property type="entry name" value="PB1_dom"/>
</dbReference>
<dbReference type="AlphaFoldDB" id="A0AA38GG92"/>
<keyword evidence="4" id="KW-0479">Metal-binding</keyword>
<evidence type="ECO:0000256" key="4">
    <source>
        <dbReference type="ARBA" id="ARBA00022723"/>
    </source>
</evidence>
<dbReference type="CDD" id="cd14319">
    <property type="entry name" value="UBA_NBR1"/>
    <property type="match status" value="2"/>
</dbReference>
<reference evidence="13 14" key="1">
    <citation type="journal article" date="2021" name="Nat. Plants">
        <title>The Taxus genome provides insights into paclitaxel biosynthesis.</title>
        <authorList>
            <person name="Xiong X."/>
            <person name="Gou J."/>
            <person name="Liao Q."/>
            <person name="Li Y."/>
            <person name="Zhou Q."/>
            <person name="Bi G."/>
            <person name="Li C."/>
            <person name="Du R."/>
            <person name="Wang X."/>
            <person name="Sun T."/>
            <person name="Guo L."/>
            <person name="Liang H."/>
            <person name="Lu P."/>
            <person name="Wu Y."/>
            <person name="Zhang Z."/>
            <person name="Ro D.K."/>
            <person name="Shang Y."/>
            <person name="Huang S."/>
            <person name="Yan J."/>
        </authorList>
    </citation>
    <scope>NUCLEOTIDE SEQUENCE [LARGE SCALE GENOMIC DNA]</scope>
    <source>
        <strain evidence="13">Ta-2019</strain>
    </source>
</reference>
<evidence type="ECO:0000256" key="7">
    <source>
        <dbReference type="ARBA" id="ARBA00022927"/>
    </source>
</evidence>
<dbReference type="CDD" id="cd14947">
    <property type="entry name" value="NBR1_like"/>
    <property type="match status" value="1"/>
</dbReference>
<dbReference type="SMART" id="SM00291">
    <property type="entry name" value="ZnF_ZZ"/>
    <property type="match status" value="1"/>
</dbReference>
<dbReference type="Pfam" id="PF00564">
    <property type="entry name" value="PB1"/>
    <property type="match status" value="1"/>
</dbReference>
<dbReference type="PANTHER" id="PTHR20930:SF0">
    <property type="entry name" value="PROTEIN ILRUN"/>
    <property type="match status" value="1"/>
</dbReference>
<dbReference type="GO" id="GO:0006914">
    <property type="term" value="P:autophagy"/>
    <property type="evidence" value="ECO:0007669"/>
    <property type="project" value="UniProtKB-KW"/>
</dbReference>
<organism evidence="13 14">
    <name type="scientific">Taxus chinensis</name>
    <name type="common">Chinese yew</name>
    <name type="synonym">Taxus wallichiana var. chinensis</name>
    <dbReference type="NCBI Taxonomy" id="29808"/>
    <lineage>
        <taxon>Eukaryota</taxon>
        <taxon>Viridiplantae</taxon>
        <taxon>Streptophyta</taxon>
        <taxon>Embryophyta</taxon>
        <taxon>Tracheophyta</taxon>
        <taxon>Spermatophyta</taxon>
        <taxon>Pinopsida</taxon>
        <taxon>Pinidae</taxon>
        <taxon>Conifers II</taxon>
        <taxon>Cupressales</taxon>
        <taxon>Taxaceae</taxon>
        <taxon>Taxus</taxon>
    </lineage>
</organism>
<keyword evidence="8" id="KW-0072">Autophagy</keyword>
<evidence type="ECO:0000256" key="8">
    <source>
        <dbReference type="ARBA" id="ARBA00023006"/>
    </source>
</evidence>
<dbReference type="GO" id="GO:0005773">
    <property type="term" value="C:vacuole"/>
    <property type="evidence" value="ECO:0007669"/>
    <property type="project" value="UniProtKB-SubCell"/>
</dbReference>
<comment type="caution">
    <text evidence="13">The sequence shown here is derived from an EMBL/GenBank/DDBJ whole genome shotgun (WGS) entry which is preliminary data.</text>
</comment>
<dbReference type="OMA" id="RNHSEAM"/>
<keyword evidence="7" id="KW-0653">Protein transport</keyword>
<evidence type="ECO:0000256" key="9">
    <source>
        <dbReference type="PROSITE-ProRule" id="PRU00228"/>
    </source>
</evidence>
<feature type="compositionally biased region" description="Basic and acidic residues" evidence="10">
    <location>
        <begin position="480"/>
        <end position="498"/>
    </location>
</feature>
<feature type="non-terminal residue" evidence="13">
    <location>
        <position position="708"/>
    </location>
</feature>
<dbReference type="InterPro" id="IPR056893">
    <property type="entry name" value="UBA_Nbr1_C"/>
</dbReference>